<dbReference type="AlphaFoldDB" id="A0A8B3DEL6"/>
<dbReference type="InterPro" id="IPR057271">
    <property type="entry name" value="YagK_YfjJ_C"/>
</dbReference>
<accession>A0A8B3DEL6</accession>
<dbReference type="EMBL" id="QOUW02000323">
    <property type="protein sequence ID" value="RIV97670.1"/>
    <property type="molecule type" value="Genomic_DNA"/>
</dbReference>
<gene>
    <name evidence="2" type="ORF">DS957_029265</name>
</gene>
<organism evidence="2 3">
    <name type="scientific">Vibrio harveyi</name>
    <name type="common">Beneckea harveyi</name>
    <dbReference type="NCBI Taxonomy" id="669"/>
    <lineage>
        <taxon>Bacteria</taxon>
        <taxon>Pseudomonadati</taxon>
        <taxon>Pseudomonadota</taxon>
        <taxon>Gammaproteobacteria</taxon>
        <taxon>Vibrionales</taxon>
        <taxon>Vibrionaceae</taxon>
        <taxon>Vibrio</taxon>
    </lineage>
</organism>
<name>A0A8B3DEL6_VIBHA</name>
<feature type="domain" description="YagK/YfjJ C-terminal" evidence="1">
    <location>
        <begin position="38"/>
        <end position="216"/>
    </location>
</feature>
<dbReference type="RefSeq" id="WP_047513271.1">
    <property type="nucleotide sequence ID" value="NZ_CP118532.1"/>
</dbReference>
<dbReference type="Proteomes" id="UP000253437">
    <property type="component" value="Unassembled WGS sequence"/>
</dbReference>
<evidence type="ECO:0000313" key="3">
    <source>
        <dbReference type="Proteomes" id="UP000253437"/>
    </source>
</evidence>
<sequence>MYFELYQGTLYSGLTLNRNCQFNGRYLESVHQTLINALNDHKRTFLFHAILRYPINWCVGRDGAISRFIRAFKAKVEADLQSKRREGRVPHQTRVRYVWVREVNESQKEHYHVFILVNNDTYYRLGHPNASMPGQLSWMVSSAWASSIGLTEESVSGLVEFSGSKKVDVKRIPDSHRKERDGVVRDSFESAFHWMTYICKIETKRYGDNERNFGCSRN</sequence>
<evidence type="ECO:0000313" key="2">
    <source>
        <dbReference type="EMBL" id="RIV97670.1"/>
    </source>
</evidence>
<evidence type="ECO:0000259" key="1">
    <source>
        <dbReference type="Pfam" id="PF11726"/>
    </source>
</evidence>
<comment type="caution">
    <text evidence="2">The sequence shown here is derived from an EMBL/GenBank/DDBJ whole genome shotgun (WGS) entry which is preliminary data.</text>
</comment>
<dbReference type="Pfam" id="PF11726">
    <property type="entry name" value="YagK_YfjJ_C"/>
    <property type="match status" value="1"/>
</dbReference>
<protein>
    <submittedName>
        <fullName evidence="2">Inovirus Gp2 family protein</fullName>
    </submittedName>
</protein>
<reference evidence="2 3" key="1">
    <citation type="submission" date="2018-08" db="EMBL/GenBank/DDBJ databases">
        <title>Vibrio harveyi strains pathogenic to white snook Centropomus viridis Lockington (1877) and potential probiotic bacteria.</title>
        <authorList>
            <person name="Soto-Rodriguez S."/>
            <person name="Gomez-Gil B."/>
            <person name="Lozano-Olvera R."/>
        </authorList>
    </citation>
    <scope>NUCLEOTIDE SEQUENCE [LARGE SCALE GENOMIC DNA]</scope>
    <source>
        <strain evidence="2 3">CAIM 1508</strain>
    </source>
</reference>
<proteinExistence type="predicted"/>